<gene>
    <name evidence="1" type="ORF">CDL15_Pgr019901</name>
</gene>
<proteinExistence type="predicted"/>
<accession>A0A218X0R3</accession>
<dbReference type="Proteomes" id="UP000197138">
    <property type="component" value="Unassembled WGS sequence"/>
</dbReference>
<name>A0A218X0R3_PUNGR</name>
<comment type="caution">
    <text evidence="1">The sequence shown here is derived from an EMBL/GenBank/DDBJ whole genome shotgun (WGS) entry which is preliminary data.</text>
</comment>
<sequence length="64" mass="6966">MELESNSGKGFFLGEASSNLNDLVVRMSSESARAAGGDQELKMMVLLMVFRLETKQPGRVTGED</sequence>
<dbReference type="EMBL" id="MTKT01002496">
    <property type="protein sequence ID" value="OWM78336.1"/>
    <property type="molecule type" value="Genomic_DNA"/>
</dbReference>
<reference evidence="2" key="1">
    <citation type="journal article" date="2017" name="Plant J.">
        <title>The pomegranate (Punica granatum L.) genome and the genomics of punicalagin biosynthesis.</title>
        <authorList>
            <person name="Qin G."/>
            <person name="Xu C."/>
            <person name="Ming R."/>
            <person name="Tang H."/>
            <person name="Guyot R."/>
            <person name="Kramer E.M."/>
            <person name="Hu Y."/>
            <person name="Yi X."/>
            <person name="Qi Y."/>
            <person name="Xu X."/>
            <person name="Gao Z."/>
            <person name="Pan H."/>
            <person name="Jian J."/>
            <person name="Tian Y."/>
            <person name="Yue Z."/>
            <person name="Xu Y."/>
        </authorList>
    </citation>
    <scope>NUCLEOTIDE SEQUENCE [LARGE SCALE GENOMIC DNA]</scope>
    <source>
        <strain evidence="2">cv. Dabenzi</strain>
    </source>
</reference>
<organism evidence="1 2">
    <name type="scientific">Punica granatum</name>
    <name type="common">Pomegranate</name>
    <dbReference type="NCBI Taxonomy" id="22663"/>
    <lineage>
        <taxon>Eukaryota</taxon>
        <taxon>Viridiplantae</taxon>
        <taxon>Streptophyta</taxon>
        <taxon>Embryophyta</taxon>
        <taxon>Tracheophyta</taxon>
        <taxon>Spermatophyta</taxon>
        <taxon>Magnoliopsida</taxon>
        <taxon>eudicotyledons</taxon>
        <taxon>Gunneridae</taxon>
        <taxon>Pentapetalae</taxon>
        <taxon>rosids</taxon>
        <taxon>malvids</taxon>
        <taxon>Myrtales</taxon>
        <taxon>Lythraceae</taxon>
        <taxon>Punica</taxon>
    </lineage>
</organism>
<dbReference type="AlphaFoldDB" id="A0A218X0R3"/>
<protein>
    <submittedName>
        <fullName evidence="1">Uncharacterized protein</fullName>
    </submittedName>
</protein>
<evidence type="ECO:0000313" key="1">
    <source>
        <dbReference type="EMBL" id="OWM78336.1"/>
    </source>
</evidence>
<evidence type="ECO:0000313" key="2">
    <source>
        <dbReference type="Proteomes" id="UP000197138"/>
    </source>
</evidence>